<reference evidence="3 4" key="1">
    <citation type="journal article" date="2015" name="Genome Biol. Evol.">
        <title>Comparative Genomics of a Bacterivorous Green Alga Reveals Evolutionary Causalities and Consequences of Phago-Mixotrophic Mode of Nutrition.</title>
        <authorList>
            <person name="Burns J.A."/>
            <person name="Paasch A."/>
            <person name="Narechania A."/>
            <person name="Kim E."/>
        </authorList>
    </citation>
    <scope>NUCLEOTIDE SEQUENCE [LARGE SCALE GENOMIC DNA]</scope>
    <source>
        <strain evidence="3 4">PLY_AMNH</strain>
    </source>
</reference>
<feature type="compositionally biased region" description="Basic and acidic residues" evidence="2">
    <location>
        <begin position="172"/>
        <end position="200"/>
    </location>
</feature>
<name>A0AAE0BBB9_9CHLO</name>
<dbReference type="Proteomes" id="UP001190700">
    <property type="component" value="Unassembled WGS sequence"/>
</dbReference>
<dbReference type="EMBL" id="LGRX02035872">
    <property type="protein sequence ID" value="KAK3232845.1"/>
    <property type="molecule type" value="Genomic_DNA"/>
</dbReference>
<sequence>MSQSGAKYVVELPTAEAYPPWRPNKEKNEGWPVRLRQIQDVVGPEDEDPFVLSEKEIKNETELHETFESAGGMLLIKMQQEEREAKKAPKKTGTASRWRLASTNMASGVNVRGVGVLIVLDPDLELARHKWTCSEFPPPYSSSQDVSGKRPAAKEAKAKSAGKAPPVKKRKGNETKQEVERSRQAKDHSDSESEDTRDMETTIQEEAVVATSTKPRGSREKRKEALRTEMKPTGGPDKAWLAALTRQSADDIQKQARYETSPALQEEVKRLQAASASLTTQLQEQAQRHAEEKAQLAAQHEERMRQEKAEAKERIQEHLVREEKMLGVQAQLAQDYFAQTEANRAQLSVMNDKHLSHVVALQAEHKTQQLDTVNALKSTFLEQFAMFRQNHSEELAYTRNLSTQLIQGILTQRTGQLLDNSPVPSTVADSVPTTPIGPPFLDIAENNQSAEEALQIVQDMASVDREKSVPAMVSLAKYRGLAADGAQPIGRESIYAKAVVKMIDDLLLSRK</sequence>
<dbReference type="AlphaFoldDB" id="A0AAE0BBB9"/>
<feature type="compositionally biased region" description="Basic and acidic residues" evidence="2">
    <location>
        <begin position="217"/>
        <end position="230"/>
    </location>
</feature>
<evidence type="ECO:0000256" key="1">
    <source>
        <dbReference type="SAM" id="Coils"/>
    </source>
</evidence>
<gene>
    <name evidence="3" type="ORF">CYMTET_56829</name>
</gene>
<accession>A0AAE0BBB9</accession>
<feature type="coiled-coil region" evidence="1">
    <location>
        <begin position="268"/>
        <end position="321"/>
    </location>
</feature>
<evidence type="ECO:0000313" key="4">
    <source>
        <dbReference type="Proteomes" id="UP001190700"/>
    </source>
</evidence>
<keyword evidence="4" id="KW-1185">Reference proteome</keyword>
<evidence type="ECO:0000313" key="3">
    <source>
        <dbReference type="EMBL" id="KAK3232845.1"/>
    </source>
</evidence>
<comment type="caution">
    <text evidence="3">The sequence shown here is derived from an EMBL/GenBank/DDBJ whole genome shotgun (WGS) entry which is preliminary data.</text>
</comment>
<feature type="region of interest" description="Disordered" evidence="2">
    <location>
        <begin position="133"/>
        <end position="237"/>
    </location>
</feature>
<keyword evidence="1" id="KW-0175">Coiled coil</keyword>
<evidence type="ECO:0000256" key="2">
    <source>
        <dbReference type="SAM" id="MobiDB-lite"/>
    </source>
</evidence>
<protein>
    <submittedName>
        <fullName evidence="3">Uncharacterized protein</fullName>
    </submittedName>
</protein>
<organism evidence="3 4">
    <name type="scientific">Cymbomonas tetramitiformis</name>
    <dbReference type="NCBI Taxonomy" id="36881"/>
    <lineage>
        <taxon>Eukaryota</taxon>
        <taxon>Viridiplantae</taxon>
        <taxon>Chlorophyta</taxon>
        <taxon>Pyramimonadophyceae</taxon>
        <taxon>Pyramimonadales</taxon>
        <taxon>Pyramimonadaceae</taxon>
        <taxon>Cymbomonas</taxon>
    </lineage>
</organism>
<proteinExistence type="predicted"/>